<organism evidence="8 9">
    <name type="scientific">Friedmanniomyces endolithicus</name>
    <dbReference type="NCBI Taxonomy" id="329885"/>
    <lineage>
        <taxon>Eukaryota</taxon>
        <taxon>Fungi</taxon>
        <taxon>Dikarya</taxon>
        <taxon>Ascomycota</taxon>
        <taxon>Pezizomycotina</taxon>
        <taxon>Dothideomycetes</taxon>
        <taxon>Dothideomycetidae</taxon>
        <taxon>Mycosphaerellales</taxon>
        <taxon>Teratosphaeriaceae</taxon>
        <taxon>Friedmanniomyces</taxon>
    </lineage>
</organism>
<dbReference type="Gene3D" id="1.20.1250.20">
    <property type="entry name" value="MFS general substrate transporter like domains"/>
    <property type="match status" value="2"/>
</dbReference>
<reference evidence="8" key="1">
    <citation type="submission" date="2021-12" db="EMBL/GenBank/DDBJ databases">
        <title>Black yeast isolated from Biological Soil Crust.</title>
        <authorList>
            <person name="Kurbessoian T."/>
        </authorList>
    </citation>
    <scope>NUCLEOTIDE SEQUENCE</scope>
    <source>
        <strain evidence="8">CCFEE 5208</strain>
    </source>
</reference>
<dbReference type="Proteomes" id="UP001168146">
    <property type="component" value="Unassembled WGS sequence"/>
</dbReference>
<dbReference type="AlphaFoldDB" id="A0AAN6FFN4"/>
<evidence type="ECO:0000259" key="7">
    <source>
        <dbReference type="PROSITE" id="PS50850"/>
    </source>
</evidence>
<feature type="transmembrane region" description="Helical" evidence="6">
    <location>
        <begin position="47"/>
        <end position="69"/>
    </location>
</feature>
<dbReference type="PANTHER" id="PTHR23508">
    <property type="entry name" value="CARBOXYLIC ACID TRANSPORTER PROTEIN HOMOLOG"/>
    <property type="match status" value="1"/>
</dbReference>
<accession>A0AAN6FFN4</accession>
<feature type="transmembrane region" description="Helical" evidence="6">
    <location>
        <begin position="89"/>
        <end position="108"/>
    </location>
</feature>
<dbReference type="PROSITE" id="PS00216">
    <property type="entry name" value="SUGAR_TRANSPORT_1"/>
    <property type="match status" value="1"/>
</dbReference>
<dbReference type="InterPro" id="IPR005828">
    <property type="entry name" value="MFS_sugar_transport-like"/>
</dbReference>
<name>A0AAN6FFN4_9PEZI</name>
<feature type="domain" description="Major facilitator superfamily (MFS) profile" evidence="7">
    <location>
        <begin position="48"/>
        <end position="448"/>
    </location>
</feature>
<dbReference type="PROSITE" id="PS50850">
    <property type="entry name" value="MFS"/>
    <property type="match status" value="1"/>
</dbReference>
<dbReference type="InterPro" id="IPR036259">
    <property type="entry name" value="MFS_trans_sf"/>
</dbReference>
<evidence type="ECO:0000256" key="4">
    <source>
        <dbReference type="ARBA" id="ARBA00023136"/>
    </source>
</evidence>
<evidence type="ECO:0000256" key="6">
    <source>
        <dbReference type="SAM" id="Phobius"/>
    </source>
</evidence>
<evidence type="ECO:0000313" key="8">
    <source>
        <dbReference type="EMBL" id="KAK0315999.1"/>
    </source>
</evidence>
<dbReference type="GO" id="GO:0005886">
    <property type="term" value="C:plasma membrane"/>
    <property type="evidence" value="ECO:0007669"/>
    <property type="project" value="TreeGrafter"/>
</dbReference>
<keyword evidence="2 6" id="KW-0812">Transmembrane</keyword>
<feature type="transmembrane region" description="Helical" evidence="6">
    <location>
        <begin position="351"/>
        <end position="371"/>
    </location>
</feature>
<comment type="subcellular location">
    <subcellularLocation>
        <location evidence="1">Membrane</location>
        <topology evidence="1">Multi-pass membrane protein</topology>
    </subcellularLocation>
</comment>
<protein>
    <recommendedName>
        <fullName evidence="7">Major facilitator superfamily (MFS) profile domain-containing protein</fullName>
    </recommendedName>
</protein>
<feature type="transmembrane region" description="Helical" evidence="6">
    <location>
        <begin position="192"/>
        <end position="212"/>
    </location>
</feature>
<dbReference type="InterPro" id="IPR020846">
    <property type="entry name" value="MFS_dom"/>
</dbReference>
<dbReference type="EMBL" id="JASUXU010000049">
    <property type="protein sequence ID" value="KAK0315999.1"/>
    <property type="molecule type" value="Genomic_DNA"/>
</dbReference>
<feature type="transmembrane region" description="Helical" evidence="6">
    <location>
        <begin position="258"/>
        <end position="278"/>
    </location>
</feature>
<sequence>MAALDKLTPDHAIVDKTSPPSDEGLPIGFDAGQEVALKKITKISSTLTVLVSGLALFSDGYNAQIIGYMEPLFSKLYKEGMSSTIKTRLSNSYLIGEIFGMLFFGFLIDKIGRRTGIVFATLFLVLGVIIATAAHGTTQLGMFWMMIVGRGIAGFGAGGEYPTCGTGSAEASDESQYVRRRRGILVAMATDFAIDLGFVVAGIVALIVLAAYHERTSDGVWRVCFGLGFVLPVTYPFGIFSSTIIGSLNPNDTLVQNIGYGTVVNAFYLPGCIVGGFLMDWIGRKQTMTLGFVCWAIMGFIIGGALGPIQTITPLFLVLYGIFNSFGEMGPGVATFLCGAESFPTPIRGHFLGLAAAVGKAGAAIGTQVFTPIQNSFSDTEKGVQGVFLIGAAFAMVGGLISWLLIPDRERDLESEDARFRAYLESAGYSGAFGESLEKEIKTTAFKL</sequence>
<feature type="transmembrane region" description="Helical" evidence="6">
    <location>
        <begin position="290"/>
        <end position="309"/>
    </location>
</feature>
<gene>
    <name evidence="8" type="ORF">LTR82_012292</name>
</gene>
<feature type="transmembrane region" description="Helical" evidence="6">
    <location>
        <begin position="315"/>
        <end position="339"/>
    </location>
</feature>
<keyword evidence="3 6" id="KW-1133">Transmembrane helix</keyword>
<dbReference type="PANTHER" id="PTHR23508:SF10">
    <property type="entry name" value="CARBOXYLIC ACID TRANSPORTER PROTEIN HOMOLOG"/>
    <property type="match status" value="1"/>
</dbReference>
<dbReference type="SUPFAM" id="SSF103473">
    <property type="entry name" value="MFS general substrate transporter"/>
    <property type="match status" value="1"/>
</dbReference>
<evidence type="ECO:0000256" key="3">
    <source>
        <dbReference type="ARBA" id="ARBA00022989"/>
    </source>
</evidence>
<feature type="transmembrane region" description="Helical" evidence="6">
    <location>
        <begin position="383"/>
        <end position="406"/>
    </location>
</feature>
<proteinExistence type="predicted"/>
<feature type="transmembrane region" description="Helical" evidence="6">
    <location>
        <begin position="115"/>
        <end position="136"/>
    </location>
</feature>
<evidence type="ECO:0000256" key="5">
    <source>
        <dbReference type="SAM" id="MobiDB-lite"/>
    </source>
</evidence>
<evidence type="ECO:0000256" key="1">
    <source>
        <dbReference type="ARBA" id="ARBA00004141"/>
    </source>
</evidence>
<keyword evidence="4 6" id="KW-0472">Membrane</keyword>
<evidence type="ECO:0000256" key="2">
    <source>
        <dbReference type="ARBA" id="ARBA00022692"/>
    </source>
</evidence>
<dbReference type="Pfam" id="PF00083">
    <property type="entry name" value="Sugar_tr"/>
    <property type="match status" value="2"/>
</dbReference>
<dbReference type="GO" id="GO:0046943">
    <property type="term" value="F:carboxylic acid transmembrane transporter activity"/>
    <property type="evidence" value="ECO:0007669"/>
    <property type="project" value="TreeGrafter"/>
</dbReference>
<feature type="transmembrane region" description="Helical" evidence="6">
    <location>
        <begin position="224"/>
        <end position="246"/>
    </location>
</feature>
<evidence type="ECO:0000313" key="9">
    <source>
        <dbReference type="Proteomes" id="UP001168146"/>
    </source>
</evidence>
<feature type="region of interest" description="Disordered" evidence="5">
    <location>
        <begin position="1"/>
        <end position="20"/>
    </location>
</feature>
<comment type="caution">
    <text evidence="8">The sequence shown here is derived from an EMBL/GenBank/DDBJ whole genome shotgun (WGS) entry which is preliminary data.</text>
</comment>
<dbReference type="InterPro" id="IPR005829">
    <property type="entry name" value="Sugar_transporter_CS"/>
</dbReference>